<feature type="compositionally biased region" description="Basic and acidic residues" evidence="1">
    <location>
        <begin position="30"/>
        <end position="42"/>
    </location>
</feature>
<reference evidence="2" key="2">
    <citation type="journal article" date="2015" name="Data Brief">
        <title>Shoot transcriptome of the giant reed, Arundo donax.</title>
        <authorList>
            <person name="Barrero R.A."/>
            <person name="Guerrero F.D."/>
            <person name="Moolhuijzen P."/>
            <person name="Goolsby J.A."/>
            <person name="Tidwell J."/>
            <person name="Bellgard S.E."/>
            <person name="Bellgard M.I."/>
        </authorList>
    </citation>
    <scope>NUCLEOTIDE SEQUENCE</scope>
    <source>
        <tissue evidence="2">Shoot tissue taken approximately 20 cm above the soil surface</tissue>
    </source>
</reference>
<accession>A0A0A9FVC1</accession>
<evidence type="ECO:0000313" key="2">
    <source>
        <dbReference type="EMBL" id="JAE15164.1"/>
    </source>
</evidence>
<name>A0A0A9FVC1_ARUDO</name>
<reference evidence="2" key="1">
    <citation type="submission" date="2014-09" db="EMBL/GenBank/DDBJ databases">
        <authorList>
            <person name="Magalhaes I.L.F."/>
            <person name="Oliveira U."/>
            <person name="Santos F.R."/>
            <person name="Vidigal T.H.D.A."/>
            <person name="Brescovit A.D."/>
            <person name="Santos A.J."/>
        </authorList>
    </citation>
    <scope>NUCLEOTIDE SEQUENCE</scope>
    <source>
        <tissue evidence="2">Shoot tissue taken approximately 20 cm above the soil surface</tissue>
    </source>
</reference>
<dbReference type="AlphaFoldDB" id="A0A0A9FVC1"/>
<dbReference type="EMBL" id="GBRH01182732">
    <property type="protein sequence ID" value="JAE15164.1"/>
    <property type="molecule type" value="Transcribed_RNA"/>
</dbReference>
<feature type="region of interest" description="Disordered" evidence="1">
    <location>
        <begin position="65"/>
        <end position="86"/>
    </location>
</feature>
<evidence type="ECO:0000256" key="1">
    <source>
        <dbReference type="SAM" id="MobiDB-lite"/>
    </source>
</evidence>
<organism evidence="2">
    <name type="scientific">Arundo donax</name>
    <name type="common">Giant reed</name>
    <name type="synonym">Donax arundinaceus</name>
    <dbReference type="NCBI Taxonomy" id="35708"/>
    <lineage>
        <taxon>Eukaryota</taxon>
        <taxon>Viridiplantae</taxon>
        <taxon>Streptophyta</taxon>
        <taxon>Embryophyta</taxon>
        <taxon>Tracheophyta</taxon>
        <taxon>Spermatophyta</taxon>
        <taxon>Magnoliopsida</taxon>
        <taxon>Liliopsida</taxon>
        <taxon>Poales</taxon>
        <taxon>Poaceae</taxon>
        <taxon>PACMAD clade</taxon>
        <taxon>Arundinoideae</taxon>
        <taxon>Arundineae</taxon>
        <taxon>Arundo</taxon>
    </lineage>
</organism>
<feature type="compositionally biased region" description="Low complexity" evidence="1">
    <location>
        <begin position="14"/>
        <end position="24"/>
    </location>
</feature>
<feature type="region of interest" description="Disordered" evidence="1">
    <location>
        <begin position="1"/>
        <end position="42"/>
    </location>
</feature>
<proteinExistence type="predicted"/>
<protein>
    <submittedName>
        <fullName evidence="2">Uncharacterized protein</fullName>
    </submittedName>
</protein>
<sequence length="166" mass="17542">MRWMETAWERTPRARSAAMAATPAQLRSGSLERRSASWGREGEVTEAMETVAGGREGSMVAVTVSPREREASATAQPRKSKPGPRLATVAGAKAVTDLKAGAGSATLAGLTALRRRETSEGRDLRVDGKDGAVAVEVAAAAAMIWSLGDDRMRRVVVVVVMLCLHA</sequence>